<gene>
    <name evidence="2" type="ORF">M8523_30700</name>
</gene>
<dbReference type="EMBL" id="JAMOIM010000045">
    <property type="protein sequence ID" value="MCW6512295.1"/>
    <property type="molecule type" value="Genomic_DNA"/>
</dbReference>
<name>A0AA41Z8J7_9HYPH</name>
<feature type="region of interest" description="Disordered" evidence="1">
    <location>
        <begin position="29"/>
        <end position="48"/>
    </location>
</feature>
<sequence length="116" mass="12983">MIIQAAQRQTPDRIYLILKLARYTDVMDTPAPDTASLPDDFRASAAPADRRETVTLTLDADVVAWMRAEFPDWQGQVNGLLRFFHDTSLNREASFDPDGFEPGEMVANAPPEPEFA</sequence>
<dbReference type="Pfam" id="PF14384">
    <property type="entry name" value="BrnA_antitoxin"/>
    <property type="match status" value="1"/>
</dbReference>
<reference evidence="2" key="1">
    <citation type="submission" date="2022-05" db="EMBL/GenBank/DDBJ databases">
        <authorList>
            <person name="Pankratov T."/>
        </authorList>
    </citation>
    <scope>NUCLEOTIDE SEQUENCE</scope>
    <source>
        <strain evidence="2">BP6-180914</strain>
    </source>
</reference>
<evidence type="ECO:0000313" key="3">
    <source>
        <dbReference type="Proteomes" id="UP001165667"/>
    </source>
</evidence>
<protein>
    <submittedName>
        <fullName evidence="2">BrnA antitoxin family protein</fullName>
    </submittedName>
</protein>
<feature type="region of interest" description="Disordered" evidence="1">
    <location>
        <begin position="93"/>
        <end position="116"/>
    </location>
</feature>
<dbReference type="InterPro" id="IPR025528">
    <property type="entry name" value="BrnA_antitoxin"/>
</dbReference>
<organism evidence="2 3">
    <name type="scientific">Lichenifustis flavocetrariae</name>
    <dbReference type="NCBI Taxonomy" id="2949735"/>
    <lineage>
        <taxon>Bacteria</taxon>
        <taxon>Pseudomonadati</taxon>
        <taxon>Pseudomonadota</taxon>
        <taxon>Alphaproteobacteria</taxon>
        <taxon>Hyphomicrobiales</taxon>
        <taxon>Lichenihabitantaceae</taxon>
        <taxon>Lichenifustis</taxon>
    </lineage>
</organism>
<keyword evidence="3" id="KW-1185">Reference proteome</keyword>
<evidence type="ECO:0000256" key="1">
    <source>
        <dbReference type="SAM" id="MobiDB-lite"/>
    </source>
</evidence>
<dbReference type="AlphaFoldDB" id="A0AA41Z8J7"/>
<proteinExistence type="predicted"/>
<comment type="caution">
    <text evidence="2">The sequence shown here is derived from an EMBL/GenBank/DDBJ whole genome shotgun (WGS) entry which is preliminary data.</text>
</comment>
<dbReference type="Proteomes" id="UP001165667">
    <property type="component" value="Unassembled WGS sequence"/>
</dbReference>
<dbReference type="RefSeq" id="WP_282588671.1">
    <property type="nucleotide sequence ID" value="NZ_JAMOIM010000045.1"/>
</dbReference>
<accession>A0AA41Z8J7</accession>
<evidence type="ECO:0000313" key="2">
    <source>
        <dbReference type="EMBL" id="MCW6512295.1"/>
    </source>
</evidence>